<dbReference type="OrthoDB" id="6270617at2759"/>
<feature type="transmembrane region" description="Helical" evidence="2">
    <location>
        <begin position="253"/>
        <end position="276"/>
    </location>
</feature>
<gene>
    <name evidence="3" type="primary">NPDC1</name>
</gene>
<feature type="non-terminal residue" evidence="3">
    <location>
        <position position="1"/>
    </location>
</feature>
<evidence type="ECO:0000256" key="1">
    <source>
        <dbReference type="SAM" id="MobiDB-lite"/>
    </source>
</evidence>
<dbReference type="AlphaFoldDB" id="T2M4U6"/>
<name>T2M4U6_HYDVU</name>
<dbReference type="PANTHER" id="PTHR23352">
    <property type="entry name" value="NEURAL PROLIFERATION DIFFERENTIATION AND CONTROL PROTEIN-1 NPDC-1 PROTEIN"/>
    <property type="match status" value="1"/>
</dbReference>
<reference evidence="3" key="1">
    <citation type="journal article" date="2013" name="Genome Biol. Evol.">
        <title>Punctuated emergences of genetic and phenotypic innovations in eumetazoan, bilaterian, euteleostome, and hominidae ancestors.</title>
        <authorList>
            <person name="Wenger Y."/>
            <person name="Galliot B."/>
        </authorList>
    </citation>
    <scope>NUCLEOTIDE SEQUENCE</scope>
    <source>
        <tissue evidence="3">Whole animals</tissue>
    </source>
</reference>
<keyword evidence="2" id="KW-0812">Transmembrane</keyword>
<dbReference type="GO" id="GO:0016020">
    <property type="term" value="C:membrane"/>
    <property type="evidence" value="ECO:0007669"/>
    <property type="project" value="InterPro"/>
</dbReference>
<evidence type="ECO:0000313" key="3">
    <source>
        <dbReference type="EMBL" id="CDG67134.1"/>
    </source>
</evidence>
<proteinExistence type="evidence at transcript level"/>
<feature type="region of interest" description="Disordered" evidence="1">
    <location>
        <begin position="327"/>
        <end position="407"/>
    </location>
</feature>
<keyword evidence="2" id="KW-0472">Membrane</keyword>
<dbReference type="PROSITE" id="PS51257">
    <property type="entry name" value="PROKAR_LIPOPROTEIN"/>
    <property type="match status" value="1"/>
</dbReference>
<accession>T2M4U6</accession>
<feature type="compositionally biased region" description="Polar residues" evidence="1">
    <location>
        <begin position="374"/>
        <end position="389"/>
    </location>
</feature>
<organism evidence="3">
    <name type="scientific">Hydra vulgaris</name>
    <name type="common">Hydra</name>
    <name type="synonym">Hydra attenuata</name>
    <dbReference type="NCBI Taxonomy" id="6087"/>
    <lineage>
        <taxon>Eukaryota</taxon>
        <taxon>Metazoa</taxon>
        <taxon>Cnidaria</taxon>
        <taxon>Hydrozoa</taxon>
        <taxon>Hydroidolina</taxon>
        <taxon>Anthoathecata</taxon>
        <taxon>Aplanulata</taxon>
        <taxon>Hydridae</taxon>
        <taxon>Hydra</taxon>
    </lineage>
</organism>
<dbReference type="Pfam" id="PF06809">
    <property type="entry name" value="NPDC1"/>
    <property type="match status" value="1"/>
</dbReference>
<evidence type="ECO:0000256" key="2">
    <source>
        <dbReference type="SAM" id="Phobius"/>
    </source>
</evidence>
<sequence length="407" mass="46311">MEKINEVLLDSVTTSIAFFLACPKVALLNYAEYDQQTEYDPELSMLVMQNNDIYSNENNKDDIREYNEYISEFNKNLMKKKAIIRNSGKHQYFSEVKTKYKKDFIGRNSPKFKRRVTPRKTTAPSYSNLKSLDHFEEAKLVIDNKSTEPELHNHLIVPNAYQLETRTSELNEKNKVHQSDNIAIASVTEDNNVSKEEELVQSVNPQDVFLEPSIINKTDKNRTKTHSSPAYHIHVIEVTNENTFLHKLNSSSFIVLIVCCCVAGVAAIVLTGYCWFKFGNDSGTKMASGSDYKNVKKENYNQLKKSPGDETLAENAKMFHYIHQKKQMQQLSKNSSENQDNNANNTDDEDDENTVYECPGLAPPGDMKVVNPMFSDSENYPSNKCGSNPDSPPPPYADLHMETPTNN</sequence>
<protein>
    <submittedName>
        <fullName evidence="3">Neural proliferation differentiation and control protein 1</fullName>
    </submittedName>
</protein>
<keyword evidence="2" id="KW-1133">Transmembrane helix</keyword>
<feature type="compositionally biased region" description="Low complexity" evidence="1">
    <location>
        <begin position="334"/>
        <end position="345"/>
    </location>
</feature>
<dbReference type="EMBL" id="HAAD01000902">
    <property type="protein sequence ID" value="CDG67134.1"/>
    <property type="molecule type" value="mRNA"/>
</dbReference>
<dbReference type="PANTHER" id="PTHR23352:SF2">
    <property type="entry name" value="NEURAL PROLIFERATION DIFFERENTIATION AND CONTROL PROTEIN 1"/>
    <property type="match status" value="1"/>
</dbReference>
<dbReference type="InterPro" id="IPR009635">
    <property type="entry name" value="NPDC1"/>
</dbReference>